<dbReference type="PANTHER" id="PTHR11596">
    <property type="entry name" value="ALKALINE PHOSPHATASE"/>
    <property type="match status" value="1"/>
</dbReference>
<dbReference type="CDD" id="cd16012">
    <property type="entry name" value="ALP"/>
    <property type="match status" value="1"/>
</dbReference>
<protein>
    <submittedName>
        <fullName evidence="11">Alkaline phosphatase</fullName>
    </submittedName>
</protein>
<dbReference type="PANTHER" id="PTHR11596:SF5">
    <property type="entry name" value="ALKALINE PHOSPHATASE"/>
    <property type="match status" value="1"/>
</dbReference>
<comment type="cofactor">
    <cofactor evidence="2">
        <name>Zn(2+)</name>
        <dbReference type="ChEBI" id="CHEBI:29105"/>
    </cofactor>
</comment>
<evidence type="ECO:0000256" key="1">
    <source>
        <dbReference type="ARBA" id="ARBA00001946"/>
    </source>
</evidence>
<dbReference type="Gene3D" id="1.10.60.40">
    <property type="match status" value="1"/>
</dbReference>
<keyword evidence="8" id="KW-0460">Magnesium</keyword>
<organism evidence="11 12">
    <name type="scientific">Phocaeicola faecium</name>
    <dbReference type="NCBI Taxonomy" id="2762213"/>
    <lineage>
        <taxon>Bacteria</taxon>
        <taxon>Pseudomonadati</taxon>
        <taxon>Bacteroidota</taxon>
        <taxon>Bacteroidia</taxon>
        <taxon>Bacteroidales</taxon>
        <taxon>Bacteroidaceae</taxon>
        <taxon>Phocaeicola</taxon>
    </lineage>
</organism>
<comment type="cofactor">
    <cofactor evidence="1">
        <name>Mg(2+)</name>
        <dbReference type="ChEBI" id="CHEBI:18420"/>
    </cofactor>
</comment>
<keyword evidence="4" id="KW-0597">Phosphoprotein</keyword>
<evidence type="ECO:0000313" key="11">
    <source>
        <dbReference type="EMBL" id="MBD8003354.1"/>
    </source>
</evidence>
<dbReference type="Gene3D" id="3.40.720.10">
    <property type="entry name" value="Alkaline Phosphatase, subunit A"/>
    <property type="match status" value="1"/>
</dbReference>
<evidence type="ECO:0000256" key="5">
    <source>
        <dbReference type="ARBA" id="ARBA00022723"/>
    </source>
</evidence>
<evidence type="ECO:0000256" key="8">
    <source>
        <dbReference type="ARBA" id="ARBA00022842"/>
    </source>
</evidence>
<keyword evidence="5" id="KW-0479">Metal-binding</keyword>
<keyword evidence="12" id="KW-1185">Reference proteome</keyword>
<name>A0ABR8VEZ5_9BACT</name>
<dbReference type="InterPro" id="IPR017850">
    <property type="entry name" value="Alkaline_phosphatase_core_sf"/>
</dbReference>
<comment type="caution">
    <text evidence="11">The sequence shown here is derived from an EMBL/GenBank/DDBJ whole genome shotgun (WGS) entry which is preliminary data.</text>
</comment>
<reference evidence="11 12" key="1">
    <citation type="submission" date="2020-08" db="EMBL/GenBank/DDBJ databases">
        <title>A Genomic Blueprint of the Chicken Gut Microbiome.</title>
        <authorList>
            <person name="Gilroy R."/>
            <person name="Ravi A."/>
            <person name="Getino M."/>
            <person name="Pursley I."/>
            <person name="Horton D.L."/>
            <person name="Alikhan N.-F."/>
            <person name="Baker D."/>
            <person name="Gharbi K."/>
            <person name="Hall N."/>
            <person name="Watson M."/>
            <person name="Adriaenssens E.M."/>
            <person name="Foster-Nyarko E."/>
            <person name="Jarju S."/>
            <person name="Secka A."/>
            <person name="Antonio M."/>
            <person name="Oren A."/>
            <person name="Chaudhuri R."/>
            <person name="La Ragione R.M."/>
            <person name="Hildebrand F."/>
            <person name="Pallen M.J."/>
        </authorList>
    </citation>
    <scope>NUCLEOTIDE SEQUENCE [LARGE SCALE GENOMIC DNA]</scope>
    <source>
        <strain evidence="11 12">Sa1YUN3</strain>
    </source>
</reference>
<keyword evidence="10" id="KW-0732">Signal</keyword>
<keyword evidence="7" id="KW-0862">Zinc</keyword>
<evidence type="ECO:0000256" key="4">
    <source>
        <dbReference type="ARBA" id="ARBA00022553"/>
    </source>
</evidence>
<gene>
    <name evidence="11" type="ORF">H9626_14300</name>
</gene>
<dbReference type="PROSITE" id="PS00123">
    <property type="entry name" value="ALKALINE_PHOSPHATASE"/>
    <property type="match status" value="1"/>
</dbReference>
<dbReference type="RefSeq" id="WP_191710902.1">
    <property type="nucleotide sequence ID" value="NZ_JACSPQ010000053.1"/>
</dbReference>
<accession>A0ABR8VEZ5</accession>
<dbReference type="EMBL" id="JACSPQ010000053">
    <property type="protein sequence ID" value="MBD8003354.1"/>
    <property type="molecule type" value="Genomic_DNA"/>
</dbReference>
<evidence type="ECO:0000256" key="7">
    <source>
        <dbReference type="ARBA" id="ARBA00022833"/>
    </source>
</evidence>
<comment type="similarity">
    <text evidence="3 9">Belongs to the alkaline phosphatase family.</text>
</comment>
<evidence type="ECO:0000256" key="10">
    <source>
        <dbReference type="SAM" id="SignalP"/>
    </source>
</evidence>
<evidence type="ECO:0000256" key="6">
    <source>
        <dbReference type="ARBA" id="ARBA00022801"/>
    </source>
</evidence>
<evidence type="ECO:0000256" key="3">
    <source>
        <dbReference type="ARBA" id="ARBA00005984"/>
    </source>
</evidence>
<dbReference type="SUPFAM" id="SSF53649">
    <property type="entry name" value="Alkaline phosphatase-like"/>
    <property type="match status" value="1"/>
</dbReference>
<evidence type="ECO:0000313" key="12">
    <source>
        <dbReference type="Proteomes" id="UP000616346"/>
    </source>
</evidence>
<feature type="chain" id="PRO_5046541729" evidence="10">
    <location>
        <begin position="21"/>
        <end position="473"/>
    </location>
</feature>
<evidence type="ECO:0000256" key="2">
    <source>
        <dbReference type="ARBA" id="ARBA00001947"/>
    </source>
</evidence>
<dbReference type="SMART" id="SM00098">
    <property type="entry name" value="alkPPc"/>
    <property type="match status" value="1"/>
</dbReference>
<sequence>MRKFSLLIAFTLLSFYSTYAQQAKYVFYFIGDGMGVNQVLGTELYRGELEGKIGIVPLSFPQFPQATVATTFSATNGVTDSAAAGTALATGNKTKNGAIGVLKDLETPVNSVAVWAKESGKRVGIATSVSVDHATPAAFYAHEAGRGSYYEIGKDLYTTGFDFYAGSDFLDPDNGGKAGSENLYSMAERNGYTIARGYKEYLKKSKKADKMILFQTEEASKADRTAIPYAIDRKKTDLSLQDITRSAINFLSKDATKGFFLMVEGGKIDWACHSNDAATVFHEVTDFDNAIKVAYEFYSQHPDETLIVITADHETGGLVLGTGAYELNLQVLKNQKVSENGFTRIVNQLRAKTNNQVTWEQIQQALKDNFGFWDKVKLSEKQEARLKDIYEKSLKNQQVKMEKSEYAQDEPIAAEAKRILDEIALVGWTSGGHSAGYVPVFAIGAGSDLFRGRIDNTEIPTKIAKAAGYVAHQ</sequence>
<dbReference type="Pfam" id="PF00245">
    <property type="entry name" value="Alk_phosphatase"/>
    <property type="match status" value="2"/>
</dbReference>
<evidence type="ECO:0000256" key="9">
    <source>
        <dbReference type="RuleBase" id="RU003946"/>
    </source>
</evidence>
<dbReference type="Proteomes" id="UP000616346">
    <property type="component" value="Unassembled WGS sequence"/>
</dbReference>
<dbReference type="InterPro" id="IPR018299">
    <property type="entry name" value="Alkaline_phosphatase_AS"/>
</dbReference>
<dbReference type="PRINTS" id="PR00113">
    <property type="entry name" value="ALKPHPHTASE"/>
</dbReference>
<keyword evidence="6" id="KW-0378">Hydrolase</keyword>
<proteinExistence type="inferred from homology"/>
<feature type="signal peptide" evidence="10">
    <location>
        <begin position="1"/>
        <end position="20"/>
    </location>
</feature>
<dbReference type="InterPro" id="IPR001952">
    <property type="entry name" value="Alkaline_phosphatase"/>
</dbReference>